<dbReference type="AlphaFoldDB" id="U4R4A4"/>
<evidence type="ECO:0000313" key="5">
    <source>
        <dbReference type="Proteomes" id="UP000016860"/>
    </source>
</evidence>
<feature type="domain" description="AAA+ ATPase" evidence="3">
    <location>
        <begin position="153"/>
        <end position="302"/>
    </location>
</feature>
<keyword evidence="2" id="KW-0067">ATP-binding</keyword>
<dbReference type="GO" id="GO:0005524">
    <property type="term" value="F:ATP binding"/>
    <property type="evidence" value="ECO:0007669"/>
    <property type="project" value="UniProtKB-KW"/>
</dbReference>
<gene>
    <name evidence="4" type="ORF">L323_04765</name>
</gene>
<sequence length="323" mass="36027">MTNVQFEILPFLIPGIREVIQKININELNNMEEIRLRAGKPLMVFYKKNDWFVTQNGRLTRSFSEAYVVDQKEIVKTLELMSENSIYAYQDEIKSGYITLRGGHRIGLSGKVVLQEGKIRNIKDFNGLNIRIAKEVKGSAKHIIKYIIKNSSDIYNTLIVGPPQCGKTTILRDLSRMLSSGETEYDFSGMKVGIVDERSEIAACCKGVPQNDVGYRTDVLDGCPKVLGMEMLLRSMSPGIIITDEIGTHGDRDAILKVLNSGIKIIASAHGYNVTELKMRDELLSLIKSAAFERYIVLSSRNGPGTLEEVVDAGMIPVYRASS</sequence>
<dbReference type="NCBIfam" id="TIGR02858">
    <property type="entry name" value="spore_III_AA"/>
    <property type="match status" value="1"/>
</dbReference>
<organism evidence="4 5">
    <name type="scientific">Ruminiclostridium papyrosolvens C7</name>
    <dbReference type="NCBI Taxonomy" id="1330534"/>
    <lineage>
        <taxon>Bacteria</taxon>
        <taxon>Bacillati</taxon>
        <taxon>Bacillota</taxon>
        <taxon>Clostridia</taxon>
        <taxon>Eubacteriales</taxon>
        <taxon>Oscillospiraceae</taxon>
        <taxon>Ruminiclostridium</taxon>
    </lineage>
</organism>
<comment type="caution">
    <text evidence="4">The sequence shown here is derived from an EMBL/GenBank/DDBJ whole genome shotgun (WGS) entry which is preliminary data.</text>
</comment>
<evidence type="ECO:0000313" key="4">
    <source>
        <dbReference type="EMBL" id="EPR13208.1"/>
    </source>
</evidence>
<dbReference type="PANTHER" id="PTHR20953">
    <property type="entry name" value="KINASE-RELATED"/>
    <property type="match status" value="1"/>
</dbReference>
<dbReference type="STRING" id="1330534.L323_04765"/>
<proteinExistence type="predicted"/>
<dbReference type="PATRIC" id="fig|1330534.3.peg.955"/>
<accession>U4R4A4</accession>
<dbReference type="Gene3D" id="3.40.50.300">
    <property type="entry name" value="P-loop containing nucleotide triphosphate hydrolases"/>
    <property type="match status" value="1"/>
</dbReference>
<name>U4R4A4_9FIRM</name>
<dbReference type="Pfam" id="PF19568">
    <property type="entry name" value="Spore_III_AA"/>
    <property type="match status" value="1"/>
</dbReference>
<dbReference type="PANTHER" id="PTHR20953:SF3">
    <property type="entry name" value="P-LOOP CONTAINING NUCLEOSIDE TRIPHOSPHATE HYDROLASES SUPERFAMILY PROTEIN"/>
    <property type="match status" value="1"/>
</dbReference>
<protein>
    <submittedName>
        <fullName evidence="4">Stage III sporulation protein AA</fullName>
    </submittedName>
</protein>
<dbReference type="SUPFAM" id="SSF52540">
    <property type="entry name" value="P-loop containing nucleoside triphosphate hydrolases"/>
    <property type="match status" value="1"/>
</dbReference>
<evidence type="ECO:0000256" key="2">
    <source>
        <dbReference type="ARBA" id="ARBA00022840"/>
    </source>
</evidence>
<dbReference type="InterPro" id="IPR014217">
    <property type="entry name" value="Spore_III_AA"/>
</dbReference>
<evidence type="ECO:0000256" key="1">
    <source>
        <dbReference type="ARBA" id="ARBA00022741"/>
    </source>
</evidence>
<dbReference type="OrthoDB" id="9768243at2"/>
<dbReference type="SMART" id="SM00382">
    <property type="entry name" value="AAA"/>
    <property type="match status" value="1"/>
</dbReference>
<dbReference type="EMBL" id="ATAY01000020">
    <property type="protein sequence ID" value="EPR13208.1"/>
    <property type="molecule type" value="Genomic_DNA"/>
</dbReference>
<reference evidence="4 5" key="1">
    <citation type="journal article" date="2013" name="Genome Announc.">
        <title>Draft Genome Sequence of the Cellulolytic Bacterium Clostridium papyrosolvens C7 (ATCC 700395).</title>
        <authorList>
            <person name="Zepeda V."/>
            <person name="Dassa B."/>
            <person name="Borovok I."/>
            <person name="Lamed R."/>
            <person name="Bayer E.A."/>
            <person name="Cate J.H."/>
        </authorList>
    </citation>
    <scope>NUCLEOTIDE SEQUENCE [LARGE SCALE GENOMIC DNA]</scope>
    <source>
        <strain evidence="4 5">C7</strain>
    </source>
</reference>
<dbReference type="InterPro" id="IPR027417">
    <property type="entry name" value="P-loop_NTPase"/>
</dbReference>
<dbReference type="InterPro" id="IPR003593">
    <property type="entry name" value="AAA+_ATPase"/>
</dbReference>
<keyword evidence="1" id="KW-0547">Nucleotide-binding</keyword>
<evidence type="ECO:0000259" key="3">
    <source>
        <dbReference type="SMART" id="SM00382"/>
    </source>
</evidence>
<dbReference type="InterPro" id="IPR045735">
    <property type="entry name" value="Spore_III_AA_AAA+_ATPase"/>
</dbReference>
<dbReference type="Proteomes" id="UP000016860">
    <property type="component" value="Unassembled WGS sequence"/>
</dbReference>
<dbReference type="RefSeq" id="WP_020814555.1">
    <property type="nucleotide sequence ID" value="NZ_ATAY01000020.1"/>
</dbReference>